<evidence type="ECO:0000256" key="7">
    <source>
        <dbReference type="SAM" id="Phobius"/>
    </source>
</evidence>
<evidence type="ECO:0008006" key="10">
    <source>
        <dbReference type="Google" id="ProtNLM"/>
    </source>
</evidence>
<evidence type="ECO:0000256" key="2">
    <source>
        <dbReference type="ARBA" id="ARBA00022676"/>
    </source>
</evidence>
<proteinExistence type="predicted"/>
<evidence type="ECO:0000313" key="9">
    <source>
        <dbReference type="Proteomes" id="UP001320119"/>
    </source>
</evidence>
<dbReference type="KEGG" id="marq:MARGE09_P2258"/>
<dbReference type="CDD" id="cd06438">
    <property type="entry name" value="EpsO_like"/>
    <property type="match status" value="1"/>
</dbReference>
<name>A0AAN2BKJ6_9GAMM</name>
<accession>A0AAN2BKJ6</accession>
<dbReference type="InterPro" id="IPR029044">
    <property type="entry name" value="Nucleotide-diphossugar_trans"/>
</dbReference>
<keyword evidence="2" id="KW-0328">Glycosyltransferase</keyword>
<evidence type="ECO:0000256" key="6">
    <source>
        <dbReference type="ARBA" id="ARBA00023136"/>
    </source>
</evidence>
<keyword evidence="4 7" id="KW-0812">Transmembrane</keyword>
<keyword evidence="5 7" id="KW-1133">Transmembrane helix</keyword>
<dbReference type="PANTHER" id="PTHR43867">
    <property type="entry name" value="CELLULOSE SYNTHASE CATALYTIC SUBUNIT A [UDP-FORMING]"/>
    <property type="match status" value="1"/>
</dbReference>
<evidence type="ECO:0000256" key="4">
    <source>
        <dbReference type="ARBA" id="ARBA00022692"/>
    </source>
</evidence>
<dbReference type="InterPro" id="IPR050321">
    <property type="entry name" value="Glycosyltr_2/OpgH_subfam"/>
</dbReference>
<evidence type="ECO:0000256" key="5">
    <source>
        <dbReference type="ARBA" id="ARBA00022989"/>
    </source>
</evidence>
<reference evidence="8 9" key="1">
    <citation type="journal article" date="2022" name="IScience">
        <title>An ultrasensitive nanofiber-based assay for enzymatic hydrolysis and deep-sea microbial degradation of cellulose.</title>
        <authorList>
            <person name="Tsudome M."/>
            <person name="Tachioka M."/>
            <person name="Miyazaki M."/>
            <person name="Uchimura K."/>
            <person name="Tsuda M."/>
            <person name="Takaki Y."/>
            <person name="Deguchi S."/>
        </authorList>
    </citation>
    <scope>NUCLEOTIDE SEQUENCE [LARGE SCALE GENOMIC DNA]</scope>
    <source>
        <strain evidence="8 9">GE09</strain>
    </source>
</reference>
<sequence length="397" mass="43639">MTILLIAFVLILCVPSYFLSLEIVLGVFLGRRSKGKTLIDEGDQVSSVILIPAHNEESIIAETLLSLTAELTPNDRVVIVADNCSDSTAKIAKSFNFTVLERTNSQCRGKGFALAHGVSFLEEEGAEVDVVVVLDADCVFEAGSLRQLILCASRKQAPVQGSYLLHLPEGSKSHHKVSEFAIYIKNHVRPAGLASLGGSVPITGSGFAVPFHLLRRVSLASGEIVEDMKLGVDLMLQGYGTAFCPQATIRSLLPLTQDVADGQRKRWEHGHLSVIARYFPRLFSRGLFRANTKLIFTALDFSVLPLVFLLAVNSLLLLFFLLFAVLLNSWVPFLIILGAQLFVLLSLFVANVFSRPRYLKITDAFYALRFIAGKVTVYTALVSGKKSSWVKTQRDKH</sequence>
<keyword evidence="9" id="KW-1185">Reference proteome</keyword>
<evidence type="ECO:0000256" key="1">
    <source>
        <dbReference type="ARBA" id="ARBA00004141"/>
    </source>
</evidence>
<dbReference type="GO" id="GO:0016757">
    <property type="term" value="F:glycosyltransferase activity"/>
    <property type="evidence" value="ECO:0007669"/>
    <property type="project" value="UniProtKB-KW"/>
</dbReference>
<protein>
    <recommendedName>
        <fullName evidence="10">Glycosyltransferase</fullName>
    </recommendedName>
</protein>
<dbReference type="AlphaFoldDB" id="A0AAN2BKJ6"/>
<dbReference type="PANTHER" id="PTHR43867:SF2">
    <property type="entry name" value="CELLULOSE SYNTHASE CATALYTIC SUBUNIT A [UDP-FORMING]"/>
    <property type="match status" value="1"/>
</dbReference>
<dbReference type="EMBL" id="AP023086">
    <property type="protein sequence ID" value="BCD98057.1"/>
    <property type="molecule type" value="Genomic_DNA"/>
</dbReference>
<dbReference type="Gene3D" id="3.90.550.10">
    <property type="entry name" value="Spore Coat Polysaccharide Biosynthesis Protein SpsA, Chain A"/>
    <property type="match status" value="1"/>
</dbReference>
<feature type="transmembrane region" description="Helical" evidence="7">
    <location>
        <begin position="333"/>
        <end position="353"/>
    </location>
</feature>
<comment type="subcellular location">
    <subcellularLocation>
        <location evidence="1">Membrane</location>
        <topology evidence="1">Multi-pass membrane protein</topology>
    </subcellularLocation>
</comment>
<dbReference type="SUPFAM" id="SSF53448">
    <property type="entry name" value="Nucleotide-diphospho-sugar transferases"/>
    <property type="match status" value="1"/>
</dbReference>
<organism evidence="8 9">
    <name type="scientific">Marinagarivorans cellulosilyticus</name>
    <dbReference type="NCBI Taxonomy" id="2721545"/>
    <lineage>
        <taxon>Bacteria</taxon>
        <taxon>Pseudomonadati</taxon>
        <taxon>Pseudomonadota</taxon>
        <taxon>Gammaproteobacteria</taxon>
        <taxon>Cellvibrionales</taxon>
        <taxon>Cellvibrionaceae</taxon>
        <taxon>Marinagarivorans</taxon>
    </lineage>
</organism>
<dbReference type="Proteomes" id="UP001320119">
    <property type="component" value="Chromosome"/>
</dbReference>
<feature type="transmembrane region" description="Helical" evidence="7">
    <location>
        <begin position="6"/>
        <end position="29"/>
    </location>
</feature>
<dbReference type="RefSeq" id="WP_236982142.1">
    <property type="nucleotide sequence ID" value="NZ_AP023086.1"/>
</dbReference>
<keyword evidence="3" id="KW-0808">Transferase</keyword>
<feature type="transmembrane region" description="Helical" evidence="7">
    <location>
        <begin position="294"/>
        <end position="327"/>
    </location>
</feature>
<keyword evidence="6 7" id="KW-0472">Membrane</keyword>
<evidence type="ECO:0000313" key="8">
    <source>
        <dbReference type="EMBL" id="BCD98057.1"/>
    </source>
</evidence>
<evidence type="ECO:0000256" key="3">
    <source>
        <dbReference type="ARBA" id="ARBA00022679"/>
    </source>
</evidence>
<gene>
    <name evidence="8" type="ORF">MARGE09_P2258</name>
</gene>
<dbReference type="GO" id="GO:0016020">
    <property type="term" value="C:membrane"/>
    <property type="evidence" value="ECO:0007669"/>
    <property type="project" value="UniProtKB-SubCell"/>
</dbReference>
<dbReference type="Pfam" id="PF13641">
    <property type="entry name" value="Glyco_tranf_2_3"/>
    <property type="match status" value="1"/>
</dbReference>